<accession>A0A090MEM0</accession>
<dbReference type="EMBL" id="CBMI010004403">
    <property type="protein sequence ID" value="CEG05544.1"/>
    <property type="molecule type" value="Genomic_DNA"/>
</dbReference>
<gene>
    <name evidence="1" type="ORF">BN850_0120830</name>
</gene>
<comment type="caution">
    <text evidence="1">The sequence shown here is derived from an EMBL/GenBank/DDBJ whole genome shotgun (WGS) entry which is preliminary data.</text>
</comment>
<dbReference type="AlphaFoldDB" id="A0A090MEM0"/>
<proteinExistence type="predicted"/>
<reference evidence="1" key="1">
    <citation type="submission" date="2013-05" db="EMBL/GenBank/DDBJ databases">
        <title>Draft genome sequences of six wheat associated Fusarium spp. isolates.</title>
        <authorList>
            <person name="Moolhuijzen P.M."/>
            <person name="Manners J.M."/>
            <person name="Wilcox S."/>
            <person name="Bellgard M.I."/>
            <person name="Gardiner D.M."/>
        </authorList>
    </citation>
    <scope>NUCLEOTIDE SEQUENCE</scope>
    <source>
        <strain evidence="1">CS3069</strain>
    </source>
</reference>
<name>A0A090MEM0_9HYPO</name>
<evidence type="ECO:0000313" key="1">
    <source>
        <dbReference type="EMBL" id="CEG05544.1"/>
    </source>
</evidence>
<sequence>MPMTPKVIDDVQRRSLREPWDKLAIIANCCQYDNLMNYKHMKKPNSLSISTLAMCIVNGEVLWNEPLEGRSSTLEETLSQFLEKQAFDGFCPPKSQHDLTFNKGCRFVDVEITPMGIKTKGHLWELGRIIDTSKFRLPLPQAKEKVCSFAEDEQQHLDQLAAELRLLSEPTLARHIQRFLNYDSTRPDEKAGCSDKKGQATQISANLELSEKRQSMLCCIYMGRRYC</sequence>
<organism evidence="1">
    <name type="scientific">Fusarium clavum</name>
    <dbReference type="NCBI Taxonomy" id="2594811"/>
    <lineage>
        <taxon>Eukaryota</taxon>
        <taxon>Fungi</taxon>
        <taxon>Dikarya</taxon>
        <taxon>Ascomycota</taxon>
        <taxon>Pezizomycotina</taxon>
        <taxon>Sordariomycetes</taxon>
        <taxon>Hypocreomycetidae</taxon>
        <taxon>Hypocreales</taxon>
        <taxon>Nectriaceae</taxon>
        <taxon>Fusarium</taxon>
        <taxon>Fusarium incarnatum-equiseti species complex</taxon>
    </lineage>
</organism>
<protein>
    <submittedName>
        <fullName evidence="1">WGS project CBMI000000000 data, contig CS3069_c004406</fullName>
    </submittedName>
</protein>